<evidence type="ECO:0000313" key="2">
    <source>
        <dbReference type="EMBL" id="APZ42122.1"/>
    </source>
</evidence>
<dbReference type="OrthoDB" id="9799041at2"/>
<organism evidence="2 3">
    <name type="scientific">Acidihalobacter ferrooxydans</name>
    <dbReference type="NCBI Taxonomy" id="1765967"/>
    <lineage>
        <taxon>Bacteria</taxon>
        <taxon>Pseudomonadati</taxon>
        <taxon>Pseudomonadota</taxon>
        <taxon>Gammaproteobacteria</taxon>
        <taxon>Chromatiales</taxon>
        <taxon>Ectothiorhodospiraceae</taxon>
        <taxon>Acidihalobacter</taxon>
    </lineage>
</organism>
<name>A0A1P8UE30_9GAMM</name>
<accession>A0A1P8UE30</accession>
<dbReference type="Gene3D" id="3.30.70.920">
    <property type="match status" value="1"/>
</dbReference>
<gene>
    <name evidence="2" type="ORF">BW247_02600</name>
</gene>
<dbReference type="SUPFAM" id="SSF54909">
    <property type="entry name" value="Dimeric alpha+beta barrel"/>
    <property type="match status" value="1"/>
</dbReference>
<proteinExistence type="predicted"/>
<reference evidence="2 3" key="1">
    <citation type="submission" date="2017-01" db="EMBL/GenBank/DDBJ databases">
        <title>Draft sequence of Acidihalobacter ferrooxidans strain DSM 14175 (strain V8).</title>
        <authorList>
            <person name="Khaleque H.N."/>
            <person name="Ramsay J.P."/>
            <person name="Murphy R.J.T."/>
            <person name="Kaksonen A.H."/>
            <person name="Boxall N.J."/>
            <person name="Watkin E.L.J."/>
        </authorList>
    </citation>
    <scope>NUCLEOTIDE SEQUENCE [LARGE SCALE GENOMIC DNA]</scope>
    <source>
        <strain evidence="2 3">V8</strain>
    </source>
</reference>
<protein>
    <submittedName>
        <fullName evidence="2">AsnC family transcriptional regulator</fullName>
    </submittedName>
</protein>
<dbReference type="KEGG" id="afy:BW247_02600"/>
<dbReference type="InterPro" id="IPR011008">
    <property type="entry name" value="Dimeric_a/b-barrel"/>
</dbReference>
<dbReference type="STRING" id="1765967.BW247_02600"/>
<dbReference type="InterPro" id="IPR019887">
    <property type="entry name" value="Tscrpt_reg_AsnC/Lrp_C"/>
</dbReference>
<keyword evidence="3" id="KW-1185">Reference proteome</keyword>
<dbReference type="EMBL" id="CP019434">
    <property type="protein sequence ID" value="APZ42122.1"/>
    <property type="molecule type" value="Genomic_DNA"/>
</dbReference>
<dbReference type="AlphaFoldDB" id="A0A1P8UE30"/>
<dbReference type="Proteomes" id="UP000243807">
    <property type="component" value="Chromosome"/>
</dbReference>
<feature type="domain" description="Transcription regulator AsnC/Lrp ligand binding" evidence="1">
    <location>
        <begin position="6"/>
        <end position="77"/>
    </location>
</feature>
<evidence type="ECO:0000313" key="3">
    <source>
        <dbReference type="Proteomes" id="UP000243807"/>
    </source>
</evidence>
<sequence length="80" mass="8967">MQTFFVLIKCALGATYSTAEAIMSEIEETSEVHSISGEYDLLAKFYLSHERDTGRFVTDTLQQIQGVESTYTLVAFNAFT</sequence>
<dbReference type="RefSeq" id="WP_076835546.1">
    <property type="nucleotide sequence ID" value="NZ_CP019434.1"/>
</dbReference>
<evidence type="ECO:0000259" key="1">
    <source>
        <dbReference type="Pfam" id="PF01037"/>
    </source>
</evidence>
<dbReference type="Pfam" id="PF01037">
    <property type="entry name" value="AsnC_trans_reg"/>
    <property type="match status" value="1"/>
</dbReference>